<gene>
    <name evidence="2" type="ORF">WA026_021865</name>
</gene>
<protein>
    <recommendedName>
        <fullName evidence="4">Secreted protein</fullName>
    </recommendedName>
</protein>
<dbReference type="AlphaFoldDB" id="A0AAW1UIJ3"/>
<evidence type="ECO:0000256" key="1">
    <source>
        <dbReference type="SAM" id="SignalP"/>
    </source>
</evidence>
<keyword evidence="3" id="KW-1185">Reference proteome</keyword>
<evidence type="ECO:0000313" key="2">
    <source>
        <dbReference type="EMBL" id="KAK9882518.1"/>
    </source>
</evidence>
<evidence type="ECO:0008006" key="4">
    <source>
        <dbReference type="Google" id="ProtNLM"/>
    </source>
</evidence>
<comment type="caution">
    <text evidence="2">The sequence shown here is derived from an EMBL/GenBank/DDBJ whole genome shotgun (WGS) entry which is preliminary data.</text>
</comment>
<keyword evidence="1" id="KW-0732">Signal</keyword>
<organism evidence="2 3">
    <name type="scientific">Henosepilachna vigintioctopunctata</name>
    <dbReference type="NCBI Taxonomy" id="420089"/>
    <lineage>
        <taxon>Eukaryota</taxon>
        <taxon>Metazoa</taxon>
        <taxon>Ecdysozoa</taxon>
        <taxon>Arthropoda</taxon>
        <taxon>Hexapoda</taxon>
        <taxon>Insecta</taxon>
        <taxon>Pterygota</taxon>
        <taxon>Neoptera</taxon>
        <taxon>Endopterygota</taxon>
        <taxon>Coleoptera</taxon>
        <taxon>Polyphaga</taxon>
        <taxon>Cucujiformia</taxon>
        <taxon>Coccinelloidea</taxon>
        <taxon>Coccinellidae</taxon>
        <taxon>Epilachninae</taxon>
        <taxon>Epilachnini</taxon>
        <taxon>Henosepilachna</taxon>
    </lineage>
</organism>
<feature type="signal peptide" evidence="1">
    <location>
        <begin position="1"/>
        <end position="19"/>
    </location>
</feature>
<accession>A0AAW1UIJ3</accession>
<proteinExistence type="predicted"/>
<feature type="chain" id="PRO_5043743953" description="Secreted protein" evidence="1">
    <location>
        <begin position="20"/>
        <end position="116"/>
    </location>
</feature>
<reference evidence="2 3" key="1">
    <citation type="submission" date="2023-03" db="EMBL/GenBank/DDBJ databases">
        <title>Genome insight into feeding habits of ladybird beetles.</title>
        <authorList>
            <person name="Li H.-S."/>
            <person name="Huang Y.-H."/>
            <person name="Pang H."/>
        </authorList>
    </citation>
    <scope>NUCLEOTIDE SEQUENCE [LARGE SCALE GENOMIC DNA]</scope>
    <source>
        <strain evidence="2">SYSU_2023b</strain>
        <tissue evidence="2">Whole body</tissue>
    </source>
</reference>
<dbReference type="EMBL" id="JARQZJ010000077">
    <property type="protein sequence ID" value="KAK9882518.1"/>
    <property type="molecule type" value="Genomic_DNA"/>
</dbReference>
<sequence>MGRPLAVLGFMAWGTPVGADAGLTTDYRESLPALHRMEHLWRSEWRNIYSLLRRNQRMMVSHRSVYIVALPEPYYAFSSNKCIERELDHLLQVQQNYVRCSCTEQTLRYLHYKPMM</sequence>
<evidence type="ECO:0000313" key="3">
    <source>
        <dbReference type="Proteomes" id="UP001431783"/>
    </source>
</evidence>
<dbReference type="Proteomes" id="UP001431783">
    <property type="component" value="Unassembled WGS sequence"/>
</dbReference>
<name>A0AAW1UIJ3_9CUCU</name>